<protein>
    <submittedName>
        <fullName evidence="2">Uncharacterized protein</fullName>
    </submittedName>
</protein>
<dbReference type="AlphaFoldDB" id="A0A0G4MXG2"/>
<dbReference type="Proteomes" id="UP000045706">
    <property type="component" value="Unassembled WGS sequence"/>
</dbReference>
<dbReference type="EMBL" id="CVQI01031652">
    <property type="protein sequence ID" value="CRK38878.1"/>
    <property type="molecule type" value="Genomic_DNA"/>
</dbReference>
<sequence length="241" mass="25140">MHHTTGLEALFLDLHALLPHLGITSEIDNRIKLGPTALRTDAANVVVSLAIARKVVIGGVDVSSVVFSTLNLLLELRHRMRNDHARVLREGIGQLKAGDEDKGTADAETEVAEQIGVKLGDVERVPHEHAAHGEEDSANVPAEAAAIAVECGTAEQGSNVCGDGGNDKEEVQTDILLGAGDDDSIVFPERLVVGRAQLAVHSLGDQDGLEGGEAEDDSRGKPAGDDGGGNLDYVTRGNASA</sequence>
<reference evidence="3" key="1">
    <citation type="submission" date="2015-05" db="EMBL/GenBank/DDBJ databases">
        <authorList>
            <person name="Fogelqvist Johan"/>
        </authorList>
    </citation>
    <scope>NUCLEOTIDE SEQUENCE [LARGE SCALE GENOMIC DNA]</scope>
</reference>
<name>A0A0G4MXG2_VERLO</name>
<feature type="compositionally biased region" description="Acidic residues" evidence="1">
    <location>
        <begin position="207"/>
        <end position="216"/>
    </location>
</feature>
<evidence type="ECO:0000313" key="2">
    <source>
        <dbReference type="EMBL" id="CRK38878.1"/>
    </source>
</evidence>
<feature type="region of interest" description="Disordered" evidence="1">
    <location>
        <begin position="202"/>
        <end position="241"/>
    </location>
</feature>
<gene>
    <name evidence="2" type="ORF">BN1723_015430</name>
</gene>
<proteinExistence type="predicted"/>
<accession>A0A0G4MXG2</accession>
<evidence type="ECO:0000313" key="3">
    <source>
        <dbReference type="Proteomes" id="UP000045706"/>
    </source>
</evidence>
<evidence type="ECO:0000256" key="1">
    <source>
        <dbReference type="SAM" id="MobiDB-lite"/>
    </source>
</evidence>
<organism evidence="2 3">
    <name type="scientific">Verticillium longisporum</name>
    <name type="common">Verticillium dahliae var. longisporum</name>
    <dbReference type="NCBI Taxonomy" id="100787"/>
    <lineage>
        <taxon>Eukaryota</taxon>
        <taxon>Fungi</taxon>
        <taxon>Dikarya</taxon>
        <taxon>Ascomycota</taxon>
        <taxon>Pezizomycotina</taxon>
        <taxon>Sordariomycetes</taxon>
        <taxon>Hypocreomycetidae</taxon>
        <taxon>Glomerellales</taxon>
        <taxon>Plectosphaerellaceae</taxon>
        <taxon>Verticillium</taxon>
    </lineage>
</organism>